<organism evidence="1 2">
    <name type="scientific">Portunus trituberculatus</name>
    <name type="common">Swimming crab</name>
    <name type="synonym">Neptunus trituberculatus</name>
    <dbReference type="NCBI Taxonomy" id="210409"/>
    <lineage>
        <taxon>Eukaryota</taxon>
        <taxon>Metazoa</taxon>
        <taxon>Ecdysozoa</taxon>
        <taxon>Arthropoda</taxon>
        <taxon>Crustacea</taxon>
        <taxon>Multicrustacea</taxon>
        <taxon>Malacostraca</taxon>
        <taxon>Eumalacostraca</taxon>
        <taxon>Eucarida</taxon>
        <taxon>Decapoda</taxon>
        <taxon>Pleocyemata</taxon>
        <taxon>Brachyura</taxon>
        <taxon>Eubrachyura</taxon>
        <taxon>Portunoidea</taxon>
        <taxon>Portunidae</taxon>
        <taxon>Portuninae</taxon>
        <taxon>Portunus</taxon>
    </lineage>
</organism>
<evidence type="ECO:0000313" key="2">
    <source>
        <dbReference type="Proteomes" id="UP000324222"/>
    </source>
</evidence>
<gene>
    <name evidence="1" type="ORF">E2C01_024972</name>
</gene>
<accession>A0A5B7EEB7</accession>
<sequence length="107" mass="12163">MKTPQYRKSTKNDNGVVVDCQDRQKSLLLLGFVDLEGCSATACKIQKVLAEDKDECISLLHNLKTRLALSTWEERKTYLVPQQECPQLSNGGKKMGSVIFCHFQMRK</sequence>
<dbReference type="AlphaFoldDB" id="A0A5B7EEB7"/>
<keyword evidence="2" id="KW-1185">Reference proteome</keyword>
<comment type="caution">
    <text evidence="1">The sequence shown here is derived from an EMBL/GenBank/DDBJ whole genome shotgun (WGS) entry which is preliminary data.</text>
</comment>
<dbReference type="Proteomes" id="UP000324222">
    <property type="component" value="Unassembled WGS sequence"/>
</dbReference>
<proteinExistence type="predicted"/>
<protein>
    <submittedName>
        <fullName evidence="1">Uncharacterized protein</fullName>
    </submittedName>
</protein>
<evidence type="ECO:0000313" key="1">
    <source>
        <dbReference type="EMBL" id="MPC31677.1"/>
    </source>
</evidence>
<name>A0A5B7EEB7_PORTR</name>
<dbReference type="EMBL" id="VSRR010002483">
    <property type="protein sequence ID" value="MPC31677.1"/>
    <property type="molecule type" value="Genomic_DNA"/>
</dbReference>
<reference evidence="1 2" key="1">
    <citation type="submission" date="2019-05" db="EMBL/GenBank/DDBJ databases">
        <title>Another draft genome of Portunus trituberculatus and its Hox gene families provides insights of decapod evolution.</title>
        <authorList>
            <person name="Jeong J.-H."/>
            <person name="Song I."/>
            <person name="Kim S."/>
            <person name="Choi T."/>
            <person name="Kim D."/>
            <person name="Ryu S."/>
            <person name="Kim W."/>
        </authorList>
    </citation>
    <scope>NUCLEOTIDE SEQUENCE [LARGE SCALE GENOMIC DNA]</scope>
    <source>
        <tissue evidence="1">Muscle</tissue>
    </source>
</reference>